<evidence type="ECO:0000313" key="2">
    <source>
        <dbReference type="Proteomes" id="UP000578449"/>
    </source>
</evidence>
<dbReference type="Gene3D" id="3.40.50.1860">
    <property type="match status" value="1"/>
</dbReference>
<sequence length="246" mass="26359">MNVEKPSSPNTVTRGQSFYGVDIGVILMDSDAPRAVGDIGNARTFDFPVAYTTAAGADAISVVENASEGLLPQFVHSGKTLVSQGVRAISTSCGFTAIHQREMADRLNGVVATSALLQIPLILRMLASDAQLGVITANATTLTDRHLEAVGVSAHDRRRLHLIGLENTDHLYNVLVRGTGDLDLDLAADEVLDAATTAVTAHPNIRAFVLECTNLPPYAQALRDRTGLPVWDITSMIKWIQHGIRP</sequence>
<proteinExistence type="predicted"/>
<evidence type="ECO:0008006" key="3">
    <source>
        <dbReference type="Google" id="ProtNLM"/>
    </source>
</evidence>
<dbReference type="NCBIfam" id="NF005679">
    <property type="entry name" value="PRK07475.1"/>
    <property type="match status" value="1"/>
</dbReference>
<reference evidence="1 2" key="1">
    <citation type="submission" date="2020-08" db="EMBL/GenBank/DDBJ databases">
        <title>Genomic Encyclopedia of Type Strains, Phase IV (KMG-IV): sequencing the most valuable type-strain genomes for metagenomic binning, comparative biology and taxonomic classification.</title>
        <authorList>
            <person name="Goeker M."/>
        </authorList>
    </citation>
    <scope>NUCLEOTIDE SEQUENCE [LARGE SCALE GENOMIC DNA]</scope>
    <source>
        <strain evidence="1 2">DSM 45615</strain>
    </source>
</reference>
<name>A0A840PCH4_9ACTN</name>
<accession>A0A840PCH4</accession>
<organism evidence="1 2">
    <name type="scientific">Thermocatellispora tengchongensis</name>
    <dbReference type="NCBI Taxonomy" id="1073253"/>
    <lineage>
        <taxon>Bacteria</taxon>
        <taxon>Bacillati</taxon>
        <taxon>Actinomycetota</taxon>
        <taxon>Actinomycetes</taxon>
        <taxon>Streptosporangiales</taxon>
        <taxon>Streptosporangiaceae</taxon>
        <taxon>Thermocatellispora</taxon>
    </lineage>
</organism>
<dbReference type="InterPro" id="IPR001920">
    <property type="entry name" value="Asp/Glu_race"/>
</dbReference>
<dbReference type="AlphaFoldDB" id="A0A840PCH4"/>
<keyword evidence="2" id="KW-1185">Reference proteome</keyword>
<dbReference type="RefSeq" id="WP_185052479.1">
    <property type="nucleotide sequence ID" value="NZ_BAABIX010000002.1"/>
</dbReference>
<dbReference type="Proteomes" id="UP000578449">
    <property type="component" value="Unassembled WGS sequence"/>
</dbReference>
<protein>
    <recommendedName>
        <fullName evidence="3">Aspartate/glutamate racemase family protein</fullName>
    </recommendedName>
</protein>
<evidence type="ECO:0000313" key="1">
    <source>
        <dbReference type="EMBL" id="MBB5135541.1"/>
    </source>
</evidence>
<comment type="caution">
    <text evidence="1">The sequence shown here is derived from an EMBL/GenBank/DDBJ whole genome shotgun (WGS) entry which is preliminary data.</text>
</comment>
<gene>
    <name evidence="1" type="ORF">HNP84_005285</name>
</gene>
<dbReference type="GO" id="GO:0016855">
    <property type="term" value="F:racemase and epimerase activity, acting on amino acids and derivatives"/>
    <property type="evidence" value="ECO:0007669"/>
    <property type="project" value="InterPro"/>
</dbReference>
<dbReference type="EMBL" id="JACHGN010000011">
    <property type="protein sequence ID" value="MBB5135541.1"/>
    <property type="molecule type" value="Genomic_DNA"/>
</dbReference>